<evidence type="ECO:0000256" key="1">
    <source>
        <dbReference type="SAM" id="MobiDB-lite"/>
    </source>
</evidence>
<feature type="compositionally biased region" description="Polar residues" evidence="1">
    <location>
        <begin position="658"/>
        <end position="672"/>
    </location>
</feature>
<keyword evidence="3" id="KW-1185">Reference proteome</keyword>
<name>A0A5N7BAK2_9EURO</name>
<feature type="compositionally biased region" description="Polar residues" evidence="1">
    <location>
        <begin position="618"/>
        <end position="627"/>
    </location>
</feature>
<evidence type="ECO:0000313" key="3">
    <source>
        <dbReference type="Proteomes" id="UP000326198"/>
    </source>
</evidence>
<organism evidence="2 3">
    <name type="scientific">Aspergillus bertholletiae</name>
    <dbReference type="NCBI Taxonomy" id="1226010"/>
    <lineage>
        <taxon>Eukaryota</taxon>
        <taxon>Fungi</taxon>
        <taxon>Dikarya</taxon>
        <taxon>Ascomycota</taxon>
        <taxon>Pezizomycotina</taxon>
        <taxon>Eurotiomycetes</taxon>
        <taxon>Eurotiomycetidae</taxon>
        <taxon>Eurotiales</taxon>
        <taxon>Aspergillaceae</taxon>
        <taxon>Aspergillus</taxon>
        <taxon>Aspergillus subgen. Circumdati</taxon>
    </lineage>
</organism>
<feature type="region of interest" description="Disordered" evidence="1">
    <location>
        <begin position="41"/>
        <end position="82"/>
    </location>
</feature>
<gene>
    <name evidence="2" type="ORF">BDV26DRAFT_291911</name>
</gene>
<feature type="compositionally biased region" description="Polar residues" evidence="1">
    <location>
        <begin position="543"/>
        <end position="558"/>
    </location>
</feature>
<proteinExistence type="predicted"/>
<feature type="compositionally biased region" description="Polar residues" evidence="1">
    <location>
        <begin position="41"/>
        <end position="64"/>
    </location>
</feature>
<feature type="compositionally biased region" description="Polar residues" evidence="1">
    <location>
        <begin position="825"/>
        <end position="847"/>
    </location>
</feature>
<dbReference type="Proteomes" id="UP000326198">
    <property type="component" value="Unassembled WGS sequence"/>
</dbReference>
<accession>A0A5N7BAK2</accession>
<dbReference type="AlphaFoldDB" id="A0A5N7BAK2"/>
<feature type="region of interest" description="Disordered" evidence="1">
    <location>
        <begin position="538"/>
        <end position="559"/>
    </location>
</feature>
<dbReference type="EMBL" id="ML736203">
    <property type="protein sequence ID" value="KAE8378792.1"/>
    <property type="molecule type" value="Genomic_DNA"/>
</dbReference>
<sequence>MKKYDIQTLLALSQNARIELNTFSDQELGHNLLRQNKTSTRALTEQSVNRSRAVSSISHQTESPLSRLHGPIRVPKDPPRSSRAQIDAGFARFLKDHTSPKHQRVTAGGRIVPMDPQTPVPILKFPVQKKQSGDHEVEALESLRWIEHESVPRNIPVGPMETSSNRSDISRNSAGPCGILPDIARLSLTNGIFDQASQESGCPPIISWPAPGYTLPSVFPVAFNNQQAPLVDQYPQATYVPVLPDHAMYDVGSDIRPSVPDMYQSLNMQGNMSSMPTSLQPDLPVSTASSDFALCSNMANVGSISAFSQGQLSYETGYPNFAPQVYPSVGRQFPALKQSQYLSGMQQGTSHLKCLDEAKKQYESLSAELSRLDRYMAIHTWDIDSQSKSMMVEQRKSLVRELDVVRMYRERLELIFGRPNMNDSSGQQKVNTKIHAPPSSYLTTDYQGFPGSMSSSSSASCTSETLPTYFAPSAFPIICPESETPIPVFPWQKSGNPCSAGGVKNMSANGIIGNPNWSQQNNDMGTSLCDKHRDKKIRASIPSDESGSTGDEQASSRMLSPLDLQRLYHKIEKATERGEPVGRLLKELSVVTTQLVKQNREEGRIPHPSTRGKPVFSSLPNSNPNSTRIATDGRQMEHARHLWVPRAHPRESVESCGDMSSMSDNEANGKLSSSCVSTTDSWTTIHGRNKPLVSMDPLEDLIYGNPETIWGSPRAHSKYKTVPSKTHALDAPQNIRWIQEQLEDRQEVKPRNTIMLHQTHRIRRGNTDIQSIKMPMSSLNTQLLSRNRGLVFQKTAALAVPQNVNVQAYVPFFDGPGDDARNETSQRTMENGGNQVQGTGFHSSVQETRPWYVPKQRPKPSRETLRAFFRQVREEERREILNSKNRNQSNGQ</sequence>
<reference evidence="2 3" key="1">
    <citation type="submission" date="2019-04" db="EMBL/GenBank/DDBJ databases">
        <title>Friends and foes A comparative genomics studyof 23 Aspergillus species from section Flavi.</title>
        <authorList>
            <consortium name="DOE Joint Genome Institute"/>
            <person name="Kjaerbolling I."/>
            <person name="Vesth T."/>
            <person name="Frisvad J.C."/>
            <person name="Nybo J.L."/>
            <person name="Theobald S."/>
            <person name="Kildgaard S."/>
            <person name="Isbrandt T."/>
            <person name="Kuo A."/>
            <person name="Sato A."/>
            <person name="Lyhne E.K."/>
            <person name="Kogle M.E."/>
            <person name="Wiebenga A."/>
            <person name="Kun R.S."/>
            <person name="Lubbers R.J."/>
            <person name="Makela M.R."/>
            <person name="Barry K."/>
            <person name="Chovatia M."/>
            <person name="Clum A."/>
            <person name="Daum C."/>
            <person name="Haridas S."/>
            <person name="He G."/>
            <person name="LaButti K."/>
            <person name="Lipzen A."/>
            <person name="Mondo S."/>
            <person name="Riley R."/>
            <person name="Salamov A."/>
            <person name="Simmons B.A."/>
            <person name="Magnuson J.K."/>
            <person name="Henrissat B."/>
            <person name="Mortensen U.H."/>
            <person name="Larsen T.O."/>
            <person name="Devries R.P."/>
            <person name="Grigoriev I.V."/>
            <person name="Machida M."/>
            <person name="Baker S.E."/>
            <person name="Andersen M.R."/>
        </authorList>
    </citation>
    <scope>NUCLEOTIDE SEQUENCE [LARGE SCALE GENOMIC DNA]</scope>
    <source>
        <strain evidence="2 3">IBT 29228</strain>
    </source>
</reference>
<feature type="region of interest" description="Disordered" evidence="1">
    <location>
        <begin position="599"/>
        <end position="627"/>
    </location>
</feature>
<evidence type="ECO:0000313" key="2">
    <source>
        <dbReference type="EMBL" id="KAE8378792.1"/>
    </source>
</evidence>
<dbReference type="OrthoDB" id="5401902at2759"/>
<feature type="region of interest" description="Disordered" evidence="1">
    <location>
        <begin position="817"/>
        <end position="864"/>
    </location>
</feature>
<feature type="region of interest" description="Disordered" evidence="1">
    <location>
        <begin position="652"/>
        <end position="672"/>
    </location>
</feature>
<protein>
    <submittedName>
        <fullName evidence="2">Uncharacterized protein</fullName>
    </submittedName>
</protein>